<evidence type="ECO:0000313" key="5">
    <source>
        <dbReference type="Proteomes" id="UP000002494"/>
    </source>
</evidence>
<dbReference type="Ensembl" id="ENSRNOT00000133135.1">
    <property type="protein sequence ID" value="ENSRNOP00000108704.1"/>
    <property type="gene ID" value="ENSRNOG00000001728.9"/>
</dbReference>
<dbReference type="AGR" id="RGD:1304790"/>
<dbReference type="eggNOG" id="KOG4448">
    <property type="taxonomic scope" value="Eukaryota"/>
</dbReference>
<reference evidence="5" key="4">
    <citation type="submission" date="2024-01" db="EMBL/GenBank/DDBJ databases">
        <title>GRCr8: a new rat reference genome assembly contstructed from accurate long reads and long range scaffolding.</title>
        <authorList>
            <person name="Doris P.A."/>
            <person name="Kalbfleisch T."/>
            <person name="Li K."/>
            <person name="Howe K."/>
            <person name="Wood J."/>
        </authorList>
    </citation>
    <scope>NUCLEOTIDE SEQUENCE [LARGE SCALE GENOMIC DNA]</scope>
    <source>
        <strain evidence="5">Brown Norway</strain>
    </source>
</reference>
<dbReference type="SMR" id="Q4KLG0"/>
<dbReference type="PANTHER" id="PTHR11232:SF36">
    <property type="entry name" value="PROTEIN FAM43A"/>
    <property type="match status" value="1"/>
</dbReference>
<dbReference type="CTD" id="131583"/>
<dbReference type="UCSC" id="RGD:1304790">
    <property type="organism name" value="rat"/>
</dbReference>
<feature type="compositionally biased region" description="Acidic residues" evidence="1">
    <location>
        <begin position="261"/>
        <end position="303"/>
    </location>
</feature>
<dbReference type="OMA" id="AMHLECG"/>
<dbReference type="RGD" id="1304790">
    <property type="gene designation" value="Fam43a"/>
</dbReference>
<proteinExistence type="evidence at transcript level"/>
<protein>
    <submittedName>
        <fullName evidence="3 4">Family with sequence similarity 43, member A</fullName>
    </submittedName>
</protein>
<dbReference type="Pfam" id="PF14719">
    <property type="entry name" value="PID_2"/>
    <property type="match status" value="1"/>
</dbReference>
<evidence type="ECO:0000313" key="6">
    <source>
        <dbReference type="RGD" id="1304790"/>
    </source>
</evidence>
<feature type="region of interest" description="Disordered" evidence="1">
    <location>
        <begin position="261"/>
        <end position="306"/>
    </location>
</feature>
<dbReference type="InterPro" id="IPR011993">
    <property type="entry name" value="PH-like_dom_sf"/>
</dbReference>
<keyword evidence="5" id="KW-1185">Reference proteome</keyword>
<reference evidence="5" key="3">
    <citation type="submission" date="2023-12" db="EMBL/GenBank/DDBJ databases">
        <authorList>
            <consortium name="Genome Reference Consortium"/>
            <person name="Doris P.A."/>
            <person name="Kalbfleisch T."/>
            <person name="Li K."/>
            <person name="Howe K."/>
            <person name="Wood J."/>
        </authorList>
    </citation>
    <scope>NUCLEOTIDE SEQUENCE [LARGE SCALE GENOMIC DNA]</scope>
    <source>
        <strain evidence="5">Brown Norway</strain>
    </source>
</reference>
<feature type="region of interest" description="Disordered" evidence="1">
    <location>
        <begin position="326"/>
        <end position="345"/>
    </location>
</feature>
<organism evidence="3">
    <name type="scientific">Rattus norvegicus</name>
    <name type="common">Rat</name>
    <dbReference type="NCBI Taxonomy" id="10116"/>
    <lineage>
        <taxon>Eukaryota</taxon>
        <taxon>Metazoa</taxon>
        <taxon>Chordata</taxon>
        <taxon>Craniata</taxon>
        <taxon>Vertebrata</taxon>
        <taxon>Euteleostomi</taxon>
        <taxon>Mammalia</taxon>
        <taxon>Eutheria</taxon>
        <taxon>Euarchontoglires</taxon>
        <taxon>Glires</taxon>
        <taxon>Rodentia</taxon>
        <taxon>Myomorpha</taxon>
        <taxon>Muroidea</taxon>
        <taxon>Muridae</taxon>
        <taxon>Murinae</taxon>
        <taxon>Rattus</taxon>
    </lineage>
</organism>
<dbReference type="SUPFAM" id="SSF50729">
    <property type="entry name" value="PH domain-like"/>
    <property type="match status" value="1"/>
</dbReference>
<dbReference type="KEGG" id="rno:288031"/>
<dbReference type="Ensembl" id="ENSRNOT00000127571.1">
    <property type="protein sequence ID" value="ENSRNOP00000105990.1"/>
    <property type="gene ID" value="ENSRNOG00000001728.9"/>
</dbReference>
<evidence type="ECO:0000313" key="3">
    <source>
        <dbReference type="EMBL" id="AAH99231.1"/>
    </source>
</evidence>
<evidence type="ECO:0000313" key="4">
    <source>
        <dbReference type="Ensembl" id="ENSRNOP00000002355.6"/>
    </source>
</evidence>
<reference evidence="4 5" key="2">
    <citation type="journal article" date="2004" name="Nature">
        <title>Genome sequence of the Brown Norway rat yields insights into mammalian evolution.</title>
        <authorList>
            <consortium name="Rat Genome Sequencing Project Consortium"/>
            <person name="Gibbs R.A."/>
            <person name="Weinstock G.M."/>
            <person name="Metzker M.L."/>
            <person name="Muzny D.M."/>
            <person name="Sodergren E.J."/>
            <person name="Scherer S."/>
            <person name="Scott G."/>
            <person name="Steffen D."/>
            <person name="Worley K.C."/>
            <person name="Burch P.E."/>
            <person name="Okwuonu G."/>
            <person name="Hines S."/>
            <person name="Lewis L."/>
            <person name="Deramo C."/>
            <person name="Delgado O."/>
            <person name="Dugan-Rocha S."/>
            <person name="Miner G."/>
            <person name="Morgan M."/>
            <person name="Hawes A."/>
            <person name="Gill R."/>
            <person name="Holt R.A."/>
            <person name="Adams M.D."/>
            <person name="Amanatides P.G."/>
            <person name="Baden-Tillson H."/>
            <person name="Barnstead M."/>
            <person name="Chin S."/>
            <person name="Evans C.A."/>
            <person name="Ferriera S."/>
            <person name="Fosler C."/>
            <person name="Glodek A."/>
            <person name="Gu Z."/>
            <person name="Jennings D."/>
            <person name="Kraft C.L."/>
            <person name="Nguyen T."/>
            <person name="Pfannkoch C.M."/>
            <person name="Sitter C."/>
            <person name="Sutton G.G."/>
            <person name="Venter J.C."/>
            <person name="Woodage T."/>
            <person name="Smith D."/>
            <person name="Lee H.-M."/>
            <person name="Gustafson E."/>
            <person name="Cahill P."/>
            <person name="Kana A."/>
            <person name="Doucette-Stamm L."/>
            <person name="Weinstock K."/>
            <person name="Fechtel K."/>
            <person name="Weiss R.B."/>
            <person name="Dunn D.M."/>
            <person name="Green E.D."/>
            <person name="Blakesley R.W."/>
            <person name="Bouffard G.G."/>
            <person name="De Jong P.J."/>
            <person name="Osoegawa K."/>
            <person name="Zhu B."/>
            <person name="Marra M."/>
            <person name="Schein J."/>
            <person name="Bosdet I."/>
            <person name="Fjell C."/>
            <person name="Jones S."/>
            <person name="Krzywinski M."/>
            <person name="Mathewson C."/>
            <person name="Siddiqui A."/>
            <person name="Wye N."/>
            <person name="McPherson J."/>
            <person name="Zhao S."/>
            <person name="Fraser C.M."/>
            <person name="Shetty J."/>
            <person name="Shatsman S."/>
            <person name="Geer K."/>
            <person name="Chen Y."/>
            <person name="Abramzon S."/>
            <person name="Nierman W.C."/>
            <person name="Havlak P.H."/>
            <person name="Chen R."/>
            <person name="Durbin K.J."/>
            <person name="Egan A."/>
            <person name="Ren Y."/>
            <person name="Song X.-Z."/>
            <person name="Li B."/>
            <person name="Liu Y."/>
            <person name="Qin X."/>
            <person name="Cawley S."/>
            <person name="Cooney A.J."/>
            <person name="D'Souza L.M."/>
            <person name="Martin K."/>
            <person name="Wu J.Q."/>
            <person name="Gonzalez-Garay M.L."/>
            <person name="Jackson A.R."/>
            <person name="Kalafus K.J."/>
            <person name="McLeod M.P."/>
            <person name="Milosavljevic A."/>
            <person name="Virk D."/>
            <person name="Volkov A."/>
            <person name="Wheeler D.A."/>
            <person name="Zhang Z."/>
            <person name="Bailey J.A."/>
            <person name="Eichler E.E."/>
            <person name="Tuzun E."/>
            <person name="Birney E."/>
            <person name="Mongin E."/>
            <person name="Ureta-Vidal A."/>
            <person name="Woodwark C."/>
            <person name="Zdobnov E."/>
            <person name="Bork P."/>
            <person name="Suyama M."/>
            <person name="Torrents D."/>
            <person name="Alexandersson M."/>
            <person name="Trask B.J."/>
            <person name="Young J.M."/>
            <person name="Huang H."/>
            <person name="Wang H."/>
            <person name="Xing H."/>
            <person name="Daniels S."/>
            <person name="Gietzen D."/>
            <person name="Schmidt J."/>
            <person name="Stevens K."/>
            <person name="Vitt U."/>
            <person name="Wingrove J."/>
            <person name="Camara F."/>
            <person name="Mar Alba M."/>
            <person name="Abril J.F."/>
            <person name="Guigo R."/>
            <person name="Smit A."/>
            <person name="Dubchak I."/>
            <person name="Rubin E.M."/>
            <person name="Couronne O."/>
            <person name="Poliakov A."/>
            <person name="Huebner N."/>
            <person name="Ganten D."/>
            <person name="Goesele C."/>
            <person name="Hummel O."/>
            <person name="Kreitler T."/>
            <person name="Lee Y.-A."/>
            <person name="Monti J."/>
            <person name="Schulz H."/>
            <person name="Zimdahl H."/>
            <person name="Himmelbauer H."/>
            <person name="Lehrach H."/>
            <person name="Jacob H.J."/>
            <person name="Bromberg S."/>
            <person name="Gullings-Handley J."/>
            <person name="Jensen-Seaman M.I."/>
            <person name="Kwitek A.E."/>
            <person name="Lazar J."/>
            <person name="Pasko D."/>
            <person name="Tonellato P.J."/>
            <person name="Twigger S."/>
            <person name="Ponting C.P."/>
            <person name="Duarte J.M."/>
            <person name="Rice S."/>
            <person name="Goodstadt L."/>
            <person name="Beatson S.A."/>
            <person name="Emes R.D."/>
            <person name="Winter E.E."/>
            <person name="Webber C."/>
            <person name="Brandt P."/>
            <person name="Nyakatura G."/>
            <person name="Adetobi M."/>
            <person name="Chiaromonte F."/>
            <person name="Elnitski L."/>
            <person name="Eswara P."/>
            <person name="Hardison R.C."/>
            <person name="Hou M."/>
            <person name="Kolbe D."/>
            <person name="Makova K."/>
            <person name="Miller W."/>
            <person name="Nekrutenko A."/>
            <person name="Riemer C."/>
            <person name="Schwartz S."/>
            <person name="Taylor J."/>
            <person name="Yang S."/>
            <person name="Zhang Y."/>
            <person name="Lindpaintner K."/>
            <person name="Andrews T.D."/>
            <person name="Caccamo M."/>
            <person name="Clamp M."/>
            <person name="Clarke L."/>
            <person name="Curwen V."/>
            <person name="Durbin R.M."/>
            <person name="Eyras E."/>
            <person name="Searle S.M."/>
            <person name="Cooper G.M."/>
            <person name="Batzoglou S."/>
            <person name="Brudno M."/>
            <person name="Sidow A."/>
            <person name="Stone E.A."/>
            <person name="Payseur B.A."/>
            <person name="Bourque G."/>
            <person name="Lopez-Otin C."/>
            <person name="Puente X.S."/>
            <person name="Chakrabarti K."/>
            <person name="Chatterji S."/>
            <person name="Dewey C."/>
            <person name="Pachter L."/>
            <person name="Bray N."/>
            <person name="Yap V.B."/>
            <person name="Caspi A."/>
            <person name="Tesler G."/>
            <person name="Pevzner P.A."/>
            <person name="Haussler D."/>
            <person name="Roskin K.M."/>
            <person name="Baertsch R."/>
            <person name="Clawson H."/>
            <person name="Furey T.S."/>
            <person name="Hinrichs A.S."/>
            <person name="Karolchik D."/>
            <person name="Kent W.J."/>
            <person name="Rosenbloom K.R."/>
            <person name="Trumbower H."/>
            <person name="Weirauch M."/>
            <person name="Cooper D.N."/>
            <person name="Stenson P.D."/>
            <person name="Ma B."/>
            <person name="Brent M."/>
            <person name="Arumugam M."/>
            <person name="Shteynberg D."/>
            <person name="Copley R.R."/>
            <person name="Taylor M.S."/>
            <person name="Riethman H."/>
            <person name="Mudunuri U."/>
            <person name="Peterson J."/>
            <person name="Guyer M."/>
            <person name="Felsenfeld A."/>
            <person name="Old S."/>
            <person name="Mockrin S."/>
            <person name="Collins F.S."/>
        </authorList>
    </citation>
    <scope>NUCLEOTIDE SEQUENCE [LARGE SCALE GENOMIC DNA]</scope>
    <source>
        <strain evidence="4 5">Brown Norway</strain>
    </source>
</reference>
<dbReference type="Proteomes" id="UP000002494">
    <property type="component" value="Chromosome 11"/>
</dbReference>
<name>Q4KLG0_RAT</name>
<reference evidence="3" key="1">
    <citation type="journal article" date="2004" name="Genome Res.">
        <title>The status, quality, and expansion of the NIH full-length cDNA project: the Mammalian Gene Collection (MGC).</title>
        <authorList>
            <consortium name="The MGC Project Team"/>
            <person name="Gerhard D.S."/>
            <person name="Wagner L."/>
            <person name="Feingold E.A."/>
            <person name="Shenmen C.M."/>
            <person name="Grouse L.H."/>
            <person name="Schuler G."/>
            <person name="Klein S.L."/>
            <person name="Old S."/>
            <person name="Rasooly R."/>
            <person name="Good P."/>
            <person name="Guyer M."/>
            <person name="Peck A.M."/>
            <person name="Derge J.G."/>
            <person name="Lipman D."/>
            <person name="Collins F.S."/>
            <person name="Jang W."/>
            <person name="Sherry S."/>
            <person name="Feolo M."/>
            <person name="Misquitta L."/>
            <person name="Lee E."/>
            <person name="Rotmistrovsky K."/>
            <person name="Greenhut S.F."/>
            <person name="Schaefer C.F."/>
            <person name="Buetow K."/>
            <person name="Bonner T.I."/>
            <person name="Haussler D."/>
            <person name="Kent J."/>
            <person name="Kiekhaus M."/>
            <person name="Furey T."/>
            <person name="Brent M."/>
            <person name="Prange C."/>
            <person name="Schreiber K."/>
            <person name="Shapiro N."/>
            <person name="Bhat N.K."/>
            <person name="Hopkins R.F."/>
            <person name="Hsie F."/>
            <person name="Driscoll T."/>
            <person name="Soares M.B."/>
            <person name="Casavant T.L."/>
            <person name="Scheetz T.E."/>
            <person name="Brown-stein M.J."/>
            <person name="Usdin T.B."/>
            <person name="Toshiyuki S."/>
            <person name="Carninci P."/>
            <person name="Piao Y."/>
            <person name="Dudekula D.B."/>
            <person name="Ko M.S."/>
            <person name="Kawakami K."/>
            <person name="Suzuki Y."/>
            <person name="Sugano S."/>
            <person name="Gruber C.E."/>
            <person name="Smith M.R."/>
            <person name="Simmons B."/>
            <person name="Moore T."/>
            <person name="Waterman R."/>
            <person name="Johnson S.L."/>
            <person name="Ruan Y."/>
            <person name="Wei C.L."/>
            <person name="Mathavan S."/>
            <person name="Gunaratne P.H."/>
            <person name="Wu J."/>
            <person name="Garcia A.M."/>
            <person name="Hulyk S.W."/>
            <person name="Fuh E."/>
            <person name="Yuan Y."/>
            <person name="Sneed A."/>
            <person name="Kowis C."/>
            <person name="Hodgson A."/>
            <person name="Muzny D.M."/>
            <person name="McPherson J."/>
            <person name="Gibbs R.A."/>
            <person name="Fahey J."/>
            <person name="Helton E."/>
            <person name="Ketteman M."/>
            <person name="Madan A."/>
            <person name="Rodrigues S."/>
            <person name="Sanchez A."/>
            <person name="Whiting M."/>
            <person name="Madari A."/>
            <person name="Young A.C."/>
            <person name="Wetherby K.D."/>
            <person name="Granite S.J."/>
            <person name="Kwong P.N."/>
            <person name="Brinkley C.P."/>
            <person name="Pearson R.L."/>
            <person name="Bouffard G.G."/>
            <person name="Blakesly R.W."/>
            <person name="Green E.D."/>
            <person name="Dickson M.C."/>
            <person name="Rodriguez A.C."/>
            <person name="Grimwood J."/>
            <person name="Schmutz J."/>
            <person name="Myers R.M."/>
            <person name="Butterfield Y.S."/>
            <person name="Griffith M."/>
            <person name="Griffith O.L."/>
            <person name="Krzywinski M.I."/>
            <person name="Liao N."/>
            <person name="Morin R."/>
            <person name="Morrin R."/>
            <person name="Palmquist D."/>
            <person name="Petrescu A.S."/>
            <person name="Skalska U."/>
            <person name="Smailus D.E."/>
            <person name="Stott J.M."/>
            <person name="Schnerch A."/>
            <person name="Schein J.E."/>
            <person name="Jones S.J."/>
            <person name="Holt R.A."/>
            <person name="Baross A."/>
            <person name="Marra M.A."/>
            <person name="Clifton S."/>
            <person name="Makowski K.A."/>
            <person name="Bosak S."/>
            <person name="Malek J."/>
        </authorList>
    </citation>
    <scope>NUCLEOTIDE SEQUENCE [LARGE SCALE MRNA]</scope>
    <source>
        <tissue evidence="3">Placenta</tissue>
    </source>
</reference>
<dbReference type="OrthoDB" id="5962185at2759"/>
<dbReference type="Ensembl" id="ENSRNOT00000169300.1">
    <property type="protein sequence ID" value="ENSRNOP00000103938.1"/>
    <property type="gene ID" value="ENSRNOG00000001728.9"/>
</dbReference>
<evidence type="ECO:0000256" key="1">
    <source>
        <dbReference type="SAM" id="MobiDB-lite"/>
    </source>
</evidence>
<dbReference type="Gene3D" id="2.30.29.30">
    <property type="entry name" value="Pleckstrin-homology domain (PH domain)/Phosphotyrosine-binding domain (PTB)"/>
    <property type="match status" value="1"/>
</dbReference>
<sequence length="430" mass="46998">MLPWKKHKFELLAEAPPRQASKPKGYAVSLHYSALSSLARACPEGALSRVGSMFRSKRKKLHITSEDPTYTVLYLGNATTIQARGDGCTDLAVGKIWSKSEAGRQGTKMKLTVSAQGIRMVHAEERALRRPGHLYLLHRVTYCVADARLPKVFAWVYRHELKHKAVMLRCHAVLVSKPEKAQAMALLLYQTSANALAEFKRLKRRDDARHQQQELVGAHTIPLVPLRKLLLHGPCCYKPPVERSRSAPKLGSITEDLLGEQQEEELQEEEEEEHLEGCLEEEEEEEEEEEDRVGDGDPAEEEAETQRALVVAMQLECEDLLDPLENGHEEALGDGGVSLGPSSGTPLPLSGCASDMKAQLSQLISDLGDLSFGNDVSTLESDLRVTRLLSGESTGSESSIEGGGLDATSASPGNPSGPADSTSLDEPYSS</sequence>
<dbReference type="GeneID" id="288031"/>
<dbReference type="PANTHER" id="PTHR11232">
    <property type="entry name" value="PHOSPHOTYROSINE INTERACTION DOMAIN-CONTAINING FAMILY MEMBER"/>
    <property type="match status" value="1"/>
</dbReference>
<dbReference type="CDD" id="cd01214">
    <property type="entry name" value="PTB_FAM43A"/>
    <property type="match status" value="1"/>
</dbReference>
<dbReference type="EMBL" id="BC099231">
    <property type="protein sequence ID" value="AAH99231.1"/>
    <property type="molecule type" value="mRNA"/>
</dbReference>
<dbReference type="Bgee" id="ENSRNOG00000001728">
    <property type="expression patterns" value="Expressed in spleen and 20 other cell types or tissues"/>
</dbReference>
<dbReference type="RefSeq" id="NP_001034091.1">
    <property type="nucleotide sequence ID" value="NM_001039002.2"/>
</dbReference>
<reference evidence="4" key="5">
    <citation type="submission" date="2025-05" db="UniProtKB">
        <authorList>
            <consortium name="Ensembl"/>
        </authorList>
    </citation>
    <scope>IDENTIFICATION</scope>
    <source>
        <strain evidence="4">Brown Norway</strain>
    </source>
</reference>
<dbReference type="InterPro" id="IPR051133">
    <property type="entry name" value="Adapter_Engulfment-Domain"/>
</dbReference>
<dbReference type="InterPro" id="IPR033930">
    <property type="entry name" value="FAM43A/B_PTB"/>
</dbReference>
<feature type="domain" description="PID" evidence="2">
    <location>
        <begin position="65"/>
        <end position="205"/>
    </location>
</feature>
<dbReference type="HOGENOM" id="CLU_056673_2_0_1"/>
<dbReference type="Ensembl" id="ENSRNOT00000167704.1">
    <property type="protein sequence ID" value="ENSRNOP00000112435.1"/>
    <property type="gene ID" value="ENSRNOG00000001728.9"/>
</dbReference>
<dbReference type="PaxDb" id="10116-ENSRNOP00000002355"/>
<accession>F1M8K2</accession>
<dbReference type="STRING" id="10116.ENSRNOP00000002355"/>
<dbReference type="SMART" id="SM00462">
    <property type="entry name" value="PTB"/>
    <property type="match status" value="1"/>
</dbReference>
<dbReference type="GeneTree" id="ENSGT00940000161593"/>
<feature type="compositionally biased region" description="Polar residues" evidence="1">
    <location>
        <begin position="408"/>
        <end position="430"/>
    </location>
</feature>
<dbReference type="AlphaFoldDB" id="Q4KLG0"/>
<dbReference type="Ensembl" id="ENSRNOT00000154245.1">
    <property type="protein sequence ID" value="ENSRNOP00000098787.1"/>
    <property type="gene ID" value="ENSRNOG00000001728.9"/>
</dbReference>
<feature type="compositionally biased region" description="Low complexity" evidence="1">
    <location>
        <begin position="390"/>
        <end position="400"/>
    </location>
</feature>
<feature type="region of interest" description="Disordered" evidence="1">
    <location>
        <begin position="390"/>
        <end position="430"/>
    </location>
</feature>
<evidence type="ECO:0000259" key="2">
    <source>
        <dbReference type="SMART" id="SM00462"/>
    </source>
</evidence>
<accession>Q4KLG0</accession>
<dbReference type="Ensembl" id="ENSRNOT00000002355.9">
    <property type="protein sequence ID" value="ENSRNOP00000002355.6"/>
    <property type="gene ID" value="ENSRNOG00000001728.9"/>
</dbReference>
<gene>
    <name evidence="3 4 6" type="primary">Fam43a</name>
</gene>
<dbReference type="InterPro" id="IPR006020">
    <property type="entry name" value="PTB/PI_dom"/>
</dbReference>